<dbReference type="GO" id="GO:0004180">
    <property type="term" value="F:carboxypeptidase activity"/>
    <property type="evidence" value="ECO:0007669"/>
    <property type="project" value="UniProtKB-KW"/>
</dbReference>
<dbReference type="STRING" id="391937.NA2_00430"/>
<dbReference type="Pfam" id="PF00905">
    <property type="entry name" value="Transpeptidase"/>
    <property type="match status" value="1"/>
</dbReference>
<keyword evidence="3 4" id="KW-0472">Membrane</keyword>
<evidence type="ECO:0000256" key="1">
    <source>
        <dbReference type="ARBA" id="ARBA00004370"/>
    </source>
</evidence>
<dbReference type="OrthoDB" id="9789078at2"/>
<dbReference type="InterPro" id="IPR050515">
    <property type="entry name" value="Beta-lactam/transpept"/>
</dbReference>
<dbReference type="Gene3D" id="3.30.450.330">
    <property type="match status" value="1"/>
</dbReference>
<keyword evidence="8" id="KW-1185">Reference proteome</keyword>
<name>K2N9I4_9HYPH</name>
<dbReference type="EMBL" id="AMRM01000001">
    <property type="protein sequence ID" value="EKF20798.1"/>
    <property type="molecule type" value="Genomic_DNA"/>
</dbReference>
<evidence type="ECO:0000256" key="4">
    <source>
        <dbReference type="SAM" id="Phobius"/>
    </source>
</evidence>
<evidence type="ECO:0000313" key="7">
    <source>
        <dbReference type="EMBL" id="EKF20798.1"/>
    </source>
</evidence>
<dbReference type="GO" id="GO:0008658">
    <property type="term" value="F:penicillin binding"/>
    <property type="evidence" value="ECO:0007669"/>
    <property type="project" value="InterPro"/>
</dbReference>
<dbReference type="GO" id="GO:0071555">
    <property type="term" value="P:cell wall organization"/>
    <property type="evidence" value="ECO:0007669"/>
    <property type="project" value="TreeGrafter"/>
</dbReference>
<keyword evidence="4" id="KW-1133">Transmembrane helix</keyword>
<dbReference type="AlphaFoldDB" id="K2N9I4"/>
<comment type="caution">
    <text evidence="7">The sequence shown here is derived from an EMBL/GenBank/DDBJ whole genome shotgun (WGS) entry which is preliminary data.</text>
</comment>
<feature type="transmembrane region" description="Helical" evidence="4">
    <location>
        <begin position="40"/>
        <end position="63"/>
    </location>
</feature>
<dbReference type="eggNOG" id="COG0768">
    <property type="taxonomic scope" value="Bacteria"/>
</dbReference>
<feature type="domain" description="Penicillin-binding protein transpeptidase" evidence="5">
    <location>
        <begin position="250"/>
        <end position="549"/>
    </location>
</feature>
<dbReference type="PANTHER" id="PTHR30627:SF1">
    <property type="entry name" value="PEPTIDOGLYCAN D,D-TRANSPEPTIDASE FTSI"/>
    <property type="match status" value="1"/>
</dbReference>
<dbReference type="InterPro" id="IPR012338">
    <property type="entry name" value="Beta-lactam/transpept-like"/>
</dbReference>
<evidence type="ECO:0000259" key="6">
    <source>
        <dbReference type="Pfam" id="PF03717"/>
    </source>
</evidence>
<dbReference type="SUPFAM" id="SSF56601">
    <property type="entry name" value="beta-lactamase/transpeptidase-like"/>
    <property type="match status" value="1"/>
</dbReference>
<dbReference type="InterPro" id="IPR036138">
    <property type="entry name" value="PBP_dimer_sf"/>
</dbReference>
<keyword evidence="2" id="KW-0645">Protease</keyword>
<dbReference type="InterPro" id="IPR001460">
    <property type="entry name" value="PCN-bd_Tpept"/>
</dbReference>
<evidence type="ECO:0000313" key="8">
    <source>
        <dbReference type="Proteomes" id="UP000006786"/>
    </source>
</evidence>
<evidence type="ECO:0000256" key="3">
    <source>
        <dbReference type="ARBA" id="ARBA00023136"/>
    </source>
</evidence>
<reference evidence="7 8" key="1">
    <citation type="journal article" date="2012" name="J. Bacteriol.">
        <title>Genome Sequence of Nitratireductor pacificus Type Strain pht-3B.</title>
        <authorList>
            <person name="Lai Q."/>
            <person name="Li G."/>
            <person name="Shao Z."/>
        </authorList>
    </citation>
    <scope>NUCLEOTIDE SEQUENCE [LARGE SCALE GENOMIC DNA]</scope>
    <source>
        <strain evidence="8">pht-3B</strain>
    </source>
</reference>
<dbReference type="Gene3D" id="3.90.1310.10">
    <property type="entry name" value="Penicillin-binding protein 2a (Domain 2)"/>
    <property type="match status" value="1"/>
</dbReference>
<dbReference type="Proteomes" id="UP000006786">
    <property type="component" value="Unassembled WGS sequence"/>
</dbReference>
<keyword evidence="2" id="KW-0378">Hydrolase</keyword>
<keyword evidence="2" id="KW-0121">Carboxypeptidase</keyword>
<dbReference type="SUPFAM" id="SSF56519">
    <property type="entry name" value="Penicillin binding protein dimerisation domain"/>
    <property type="match status" value="1"/>
</dbReference>
<proteinExistence type="predicted"/>
<dbReference type="GO" id="GO:0005886">
    <property type="term" value="C:plasma membrane"/>
    <property type="evidence" value="ECO:0007669"/>
    <property type="project" value="TreeGrafter"/>
</dbReference>
<evidence type="ECO:0000256" key="2">
    <source>
        <dbReference type="ARBA" id="ARBA00022645"/>
    </source>
</evidence>
<dbReference type="Gene3D" id="3.40.710.10">
    <property type="entry name" value="DD-peptidase/beta-lactamase superfamily"/>
    <property type="match status" value="1"/>
</dbReference>
<sequence length="574" mass="61980">MSEAGGYVDGLDDAAVRAGAATIVMDGARKARGGRAQNRVVMAMAVLFGIYAAIGGRLVMLALQDEPEASLPAARVTASRPDLVDRNGEVLATDIKTASLFAEPRRIVDIDEAIEKLSTVLPDLDYQQAYRRLDSDAGFVWLRRQLSPRQQADILGLGIPGLGFRTEKRRFYPGGPTASHILGLVNIDNKGIAGIEKFVDDQGLADLQATGLAVAGHLEPVRLSIDLRVQHIIRDEMISALERYKAIAAGAVMMNARTGEVLGMASVPDYDPNNPVNALDKDRLNRVSAGVFEMGSTFKLFTTAMALDSGLVSITDKFDATRPLRIGGFTINDFHGKRRVLTVPEIFIYSSNIGTAKMADVVGIEGHRAFIKKVGLLDRTPTELPEVALPTEPKEWKKINSVTISYGHGMATTPLQTAMAAVAMVNGGKLIPPTFLPRSEAEAATLAEQVISPKTSAEVRYLFRYNVEKGSGRRSDVDGYFVGGKTGTAEKVVNGRYSNDTRFNAFIGAFPADDPEYVVLVFIDEPKPEREGIGATSGLNAAPMVSNIIRRSAPLLGVKPKFRHESDALLVSQQ</sequence>
<accession>K2N9I4</accession>
<protein>
    <submittedName>
        <fullName evidence="7">Penicillin-binding protein, transpeptidase</fullName>
    </submittedName>
</protein>
<feature type="domain" description="Penicillin-binding protein dimerisation" evidence="6">
    <location>
        <begin position="76"/>
        <end position="186"/>
    </location>
</feature>
<dbReference type="Pfam" id="PF03717">
    <property type="entry name" value="PBP_dimer"/>
    <property type="match status" value="1"/>
</dbReference>
<dbReference type="PANTHER" id="PTHR30627">
    <property type="entry name" value="PEPTIDOGLYCAN D,D-TRANSPEPTIDASE"/>
    <property type="match status" value="1"/>
</dbReference>
<dbReference type="InterPro" id="IPR005311">
    <property type="entry name" value="PBP_dimer"/>
</dbReference>
<evidence type="ECO:0000259" key="5">
    <source>
        <dbReference type="Pfam" id="PF00905"/>
    </source>
</evidence>
<comment type="subcellular location">
    <subcellularLocation>
        <location evidence="1">Membrane</location>
    </subcellularLocation>
</comment>
<organism evidence="7 8">
    <name type="scientific">Nitratireductor pacificus pht-3B</name>
    <dbReference type="NCBI Taxonomy" id="391937"/>
    <lineage>
        <taxon>Bacteria</taxon>
        <taxon>Pseudomonadati</taxon>
        <taxon>Pseudomonadota</taxon>
        <taxon>Alphaproteobacteria</taxon>
        <taxon>Hyphomicrobiales</taxon>
        <taxon>Phyllobacteriaceae</taxon>
        <taxon>Nitratireductor</taxon>
    </lineage>
</organism>
<dbReference type="PATRIC" id="fig|391937.3.peg.90"/>
<dbReference type="RefSeq" id="WP_008592964.1">
    <property type="nucleotide sequence ID" value="NZ_AMRM01000001.1"/>
</dbReference>
<gene>
    <name evidence="7" type="ORF">NA2_00430</name>
</gene>
<keyword evidence="4" id="KW-0812">Transmembrane</keyword>